<reference evidence="4 5" key="1">
    <citation type="journal article" date="2015" name="Nature">
        <title>rRNA introns, odd ribosomes, and small enigmatic genomes across a large radiation of phyla.</title>
        <authorList>
            <person name="Brown C.T."/>
            <person name="Hug L.A."/>
            <person name="Thomas B.C."/>
            <person name="Sharon I."/>
            <person name="Castelle C.J."/>
            <person name="Singh A."/>
            <person name="Wilkins M.J."/>
            <person name="Williams K.H."/>
            <person name="Banfield J.F."/>
        </authorList>
    </citation>
    <scope>NUCLEOTIDE SEQUENCE [LARGE SCALE GENOMIC DNA]</scope>
</reference>
<evidence type="ECO:0000259" key="2">
    <source>
        <dbReference type="Pfam" id="PF00534"/>
    </source>
</evidence>
<dbReference type="Proteomes" id="UP000034492">
    <property type="component" value="Unassembled WGS sequence"/>
</dbReference>
<dbReference type="PANTHER" id="PTHR46401:SF2">
    <property type="entry name" value="GLYCOSYLTRANSFERASE WBBK-RELATED"/>
    <property type="match status" value="1"/>
</dbReference>
<dbReference type="Pfam" id="PF00534">
    <property type="entry name" value="Glycos_transf_1"/>
    <property type="match status" value="1"/>
</dbReference>
<dbReference type="GO" id="GO:0016757">
    <property type="term" value="F:glycosyltransferase activity"/>
    <property type="evidence" value="ECO:0007669"/>
    <property type="project" value="InterPro"/>
</dbReference>
<evidence type="ECO:0000313" key="4">
    <source>
        <dbReference type="EMBL" id="KKQ10372.1"/>
    </source>
</evidence>
<dbReference type="InterPro" id="IPR028098">
    <property type="entry name" value="Glyco_trans_4-like_N"/>
</dbReference>
<proteinExistence type="predicted"/>
<dbReference type="Pfam" id="PF13439">
    <property type="entry name" value="Glyco_transf_4"/>
    <property type="match status" value="1"/>
</dbReference>
<keyword evidence="1 4" id="KW-0808">Transferase</keyword>
<dbReference type="GO" id="GO:0009103">
    <property type="term" value="P:lipopolysaccharide biosynthetic process"/>
    <property type="evidence" value="ECO:0007669"/>
    <property type="project" value="TreeGrafter"/>
</dbReference>
<dbReference type="CDD" id="cd03809">
    <property type="entry name" value="GT4_MtfB-like"/>
    <property type="match status" value="1"/>
</dbReference>
<evidence type="ECO:0000313" key="5">
    <source>
        <dbReference type="Proteomes" id="UP000034492"/>
    </source>
</evidence>
<feature type="domain" description="Glycosyltransferase subfamily 4-like N-terminal" evidence="3">
    <location>
        <begin position="49"/>
        <end position="138"/>
    </location>
</feature>
<dbReference type="InterPro" id="IPR001296">
    <property type="entry name" value="Glyco_trans_1"/>
</dbReference>
<evidence type="ECO:0000259" key="3">
    <source>
        <dbReference type="Pfam" id="PF13439"/>
    </source>
</evidence>
<evidence type="ECO:0000256" key="1">
    <source>
        <dbReference type="ARBA" id="ARBA00022679"/>
    </source>
</evidence>
<dbReference type="PATRIC" id="fig|1618426.3.peg.298"/>
<name>A0A0G0EY25_9BACT</name>
<comment type="caution">
    <text evidence="4">The sequence shown here is derived from an EMBL/GenBank/DDBJ whole genome shotgun (WGS) entry which is preliminary data.</text>
</comment>
<dbReference type="Gene3D" id="3.40.50.2000">
    <property type="entry name" value="Glycogen Phosphorylase B"/>
    <property type="match status" value="2"/>
</dbReference>
<accession>A0A0G0EY25</accession>
<dbReference type="AlphaFoldDB" id="A0A0G0EY25"/>
<dbReference type="EMBL" id="LBSA01000006">
    <property type="protein sequence ID" value="KKQ10372.1"/>
    <property type="molecule type" value="Genomic_DNA"/>
</dbReference>
<sequence length="344" mass="38987">MRVAIDISNLHKFSKGRGIGYYSQNLIDALKKYTDLDVMVIEEKTDFPKVDIIHYPFFDFFRTTLPLNKKVPTVVTIHDVIPLKFPAHYPPGLRGKIKHIIQKFALKNIDAVITDSNSSKKDISQILNIPDNKIHTVYLAASDHFKLIKDLKILNKVKKKYTLPDKFALYVGSVNWNKNLNNLAKTCMETGIDLVLVGGDFTKSDSLNHPELKDFKKFIEEFEDNPKVHILGFVEDEDLVSVYNLAEVTLLVSFYEGFGLSILESQACGTPVITSNVSSMPEVAGEGALLIDPENIEEIKKAIISIFEDDKFSKDLINKGLRNSEKYSWKNVANETSKLYRNIL</sequence>
<dbReference type="SUPFAM" id="SSF53756">
    <property type="entry name" value="UDP-Glycosyltransferase/glycogen phosphorylase"/>
    <property type="match status" value="1"/>
</dbReference>
<organism evidence="4 5">
    <name type="scientific">Candidatus Daviesbacteria bacterium GW2011_GWB1_36_5</name>
    <dbReference type="NCBI Taxonomy" id="1618426"/>
    <lineage>
        <taxon>Bacteria</taxon>
        <taxon>Candidatus Daviesiibacteriota</taxon>
    </lineage>
</organism>
<dbReference type="PANTHER" id="PTHR46401">
    <property type="entry name" value="GLYCOSYLTRANSFERASE WBBK-RELATED"/>
    <property type="match status" value="1"/>
</dbReference>
<gene>
    <name evidence="4" type="ORF">US19_C0006G0014</name>
</gene>
<protein>
    <submittedName>
        <fullName evidence="4">Glycosyl transferase group 1</fullName>
    </submittedName>
</protein>
<feature type="domain" description="Glycosyl transferase family 1" evidence="2">
    <location>
        <begin position="163"/>
        <end position="320"/>
    </location>
</feature>